<name>A0ABD1LW15_9FABA</name>
<reference evidence="1 2" key="1">
    <citation type="submission" date="2024-08" db="EMBL/GenBank/DDBJ databases">
        <title>Insights into the chromosomal genome structure of Flemingia macrophylla.</title>
        <authorList>
            <person name="Ding Y."/>
            <person name="Zhao Y."/>
            <person name="Bi W."/>
            <person name="Wu M."/>
            <person name="Zhao G."/>
            <person name="Gong Y."/>
            <person name="Li W."/>
            <person name="Zhang P."/>
        </authorList>
    </citation>
    <scope>NUCLEOTIDE SEQUENCE [LARGE SCALE GENOMIC DNA]</scope>
    <source>
        <strain evidence="1">DYQJB</strain>
        <tissue evidence="1">Leaf</tissue>
    </source>
</reference>
<dbReference type="PANTHER" id="PTHR12459">
    <property type="entry name" value="TRANSMEMBRANE PROTEIN 135-RELATED"/>
    <property type="match status" value="1"/>
</dbReference>
<evidence type="ECO:0000313" key="1">
    <source>
        <dbReference type="EMBL" id="KAL2327712.1"/>
    </source>
</evidence>
<protein>
    <submittedName>
        <fullName evidence="1">Uncharacterized protein</fullName>
    </submittedName>
</protein>
<evidence type="ECO:0000313" key="2">
    <source>
        <dbReference type="Proteomes" id="UP001603857"/>
    </source>
</evidence>
<comment type="caution">
    <text evidence="1">The sequence shown here is derived from an EMBL/GenBank/DDBJ whole genome shotgun (WGS) entry which is preliminary data.</text>
</comment>
<accession>A0ABD1LW15</accession>
<dbReference type="EMBL" id="JBGMDY010000007">
    <property type="protein sequence ID" value="KAL2327712.1"/>
    <property type="molecule type" value="Genomic_DNA"/>
</dbReference>
<dbReference type="PANTHER" id="PTHR12459:SF6">
    <property type="entry name" value="GB|AAD46013.1"/>
    <property type="match status" value="1"/>
</dbReference>
<proteinExistence type="predicted"/>
<dbReference type="InterPro" id="IPR026749">
    <property type="entry name" value="Tmem135"/>
</dbReference>
<gene>
    <name evidence="1" type="ORF">Fmac_021139</name>
</gene>
<sequence length="161" mass="18194">MIAKKHPQQLKYIKALLRRTDEAKLLLDFSRDLLESSPLGLKERKRQERKNIGPIAELVYKVVRDFCKGHPIGIASLHAYLSLIGKSEYIKLEEFRSILPCSIVHPGTSSCLIHLGNVTSTTFKKTFPLYFSLNFAPFVVLHLHKMREMGCSDAIVTPGST</sequence>
<organism evidence="1 2">
    <name type="scientific">Flemingia macrophylla</name>
    <dbReference type="NCBI Taxonomy" id="520843"/>
    <lineage>
        <taxon>Eukaryota</taxon>
        <taxon>Viridiplantae</taxon>
        <taxon>Streptophyta</taxon>
        <taxon>Embryophyta</taxon>
        <taxon>Tracheophyta</taxon>
        <taxon>Spermatophyta</taxon>
        <taxon>Magnoliopsida</taxon>
        <taxon>eudicotyledons</taxon>
        <taxon>Gunneridae</taxon>
        <taxon>Pentapetalae</taxon>
        <taxon>rosids</taxon>
        <taxon>fabids</taxon>
        <taxon>Fabales</taxon>
        <taxon>Fabaceae</taxon>
        <taxon>Papilionoideae</taxon>
        <taxon>50 kb inversion clade</taxon>
        <taxon>NPAAA clade</taxon>
        <taxon>indigoferoid/millettioid clade</taxon>
        <taxon>Phaseoleae</taxon>
        <taxon>Flemingia</taxon>
    </lineage>
</organism>
<keyword evidence="2" id="KW-1185">Reference proteome</keyword>
<dbReference type="Proteomes" id="UP001603857">
    <property type="component" value="Unassembled WGS sequence"/>
</dbReference>
<dbReference type="AlphaFoldDB" id="A0ABD1LW15"/>